<feature type="chain" id="PRO_5003253639" evidence="2">
    <location>
        <begin position="21"/>
        <end position="287"/>
    </location>
</feature>
<proteinExistence type="predicted"/>
<dbReference type="AlphaFoldDB" id="F0P0G9"/>
<evidence type="ECO:0000256" key="1">
    <source>
        <dbReference type="SAM" id="MobiDB-lite"/>
    </source>
</evidence>
<reference evidence="3 4" key="1">
    <citation type="journal article" date="2011" name="Stand. Genomic Sci.">
        <title>Complete genome sequence of Weeksella virosa type strain (9751).</title>
        <authorList>
            <person name="Lang E."/>
            <person name="Teshima H."/>
            <person name="Lucas S."/>
            <person name="Lapidus A."/>
            <person name="Hammon N."/>
            <person name="Deshpande S."/>
            <person name="Nolan M."/>
            <person name="Cheng J.F."/>
            <person name="Pitluck S."/>
            <person name="Liolios K."/>
            <person name="Pagani I."/>
            <person name="Mikhailova N."/>
            <person name="Ivanova N."/>
            <person name="Mavromatis K."/>
            <person name="Pati A."/>
            <person name="Tapia R."/>
            <person name="Han C."/>
            <person name="Goodwin L."/>
            <person name="Chen A."/>
            <person name="Palaniappan K."/>
            <person name="Land M."/>
            <person name="Hauser L."/>
            <person name="Chang Y.J."/>
            <person name="Jeffries C.D."/>
            <person name="Brambilla E.M."/>
            <person name="Kopitz M."/>
            <person name="Rohde M."/>
            <person name="Goker M."/>
            <person name="Tindall B.J."/>
            <person name="Detter J.C."/>
            <person name="Woyke T."/>
            <person name="Bristow J."/>
            <person name="Eisen J.A."/>
            <person name="Markowitz V."/>
            <person name="Hugenholtz P."/>
            <person name="Klenk H.P."/>
            <person name="Kyrpides N.C."/>
        </authorList>
    </citation>
    <scope>NUCLEOTIDE SEQUENCE [LARGE SCALE GENOMIC DNA]</scope>
    <source>
        <strain evidence="4">ATCC 43766 / DSM 16922 / JCM 21250 / NBRC 16016 / NCTC 11634 / CL345/78</strain>
    </source>
</reference>
<protein>
    <submittedName>
        <fullName evidence="3">Uncharacterized protein</fullName>
    </submittedName>
</protein>
<feature type="region of interest" description="Disordered" evidence="1">
    <location>
        <begin position="30"/>
        <end position="52"/>
    </location>
</feature>
<gene>
    <name evidence="3" type="ordered locus">Weevi_0738</name>
</gene>
<dbReference type="eggNOG" id="ENOG50339CB">
    <property type="taxonomic scope" value="Bacteria"/>
</dbReference>
<dbReference type="RefSeq" id="WP_013597844.1">
    <property type="nucleotide sequence ID" value="NC_015144.1"/>
</dbReference>
<feature type="compositionally biased region" description="Polar residues" evidence="1">
    <location>
        <begin position="40"/>
        <end position="51"/>
    </location>
</feature>
<keyword evidence="4" id="KW-1185">Reference proteome</keyword>
<dbReference type="HOGENOM" id="CLU_882631_0_0_10"/>
<feature type="signal peptide" evidence="2">
    <location>
        <begin position="1"/>
        <end position="20"/>
    </location>
</feature>
<dbReference type="STRING" id="865938.Weevi_0738"/>
<dbReference type="KEGG" id="wvi:Weevi_0738"/>
<evidence type="ECO:0000256" key="2">
    <source>
        <dbReference type="SAM" id="SignalP"/>
    </source>
</evidence>
<organism evidence="3 4">
    <name type="scientific">Weeksella virosa (strain ATCC 43766 / DSM 16922 / JCM 21250 / CCUG 30538 / CDC 9751 / IAM 14551 / NBRC 16016 / NCTC 11634 / CL345/78)</name>
    <dbReference type="NCBI Taxonomy" id="865938"/>
    <lineage>
        <taxon>Bacteria</taxon>
        <taxon>Pseudomonadati</taxon>
        <taxon>Bacteroidota</taxon>
        <taxon>Flavobacteriia</taxon>
        <taxon>Flavobacteriales</taxon>
        <taxon>Weeksellaceae</taxon>
        <taxon>Weeksella</taxon>
    </lineage>
</organism>
<keyword evidence="2" id="KW-0732">Signal</keyword>
<dbReference type="EMBL" id="CP002455">
    <property type="protein sequence ID" value="ADX67453.1"/>
    <property type="molecule type" value="Genomic_DNA"/>
</dbReference>
<evidence type="ECO:0000313" key="3">
    <source>
        <dbReference type="EMBL" id="ADX67453.1"/>
    </source>
</evidence>
<name>F0P0G9_WEEVC</name>
<accession>F0P0G9</accession>
<evidence type="ECO:0000313" key="4">
    <source>
        <dbReference type="Proteomes" id="UP000008641"/>
    </source>
</evidence>
<dbReference type="Proteomes" id="UP000008641">
    <property type="component" value="Chromosome"/>
</dbReference>
<reference evidence="4" key="2">
    <citation type="journal article" date="2011" name="Stand. Genomic Sci.">
        <title>Complete genome sequence of Weeksella virosa type strain (9751T).</title>
        <authorList>
            <person name="Lang E."/>
            <person name="Teshima H."/>
            <person name="Lucas S."/>
            <person name="Lapidus A."/>
            <person name="Hammon N."/>
            <person name="Deshpande S."/>
            <person name="Nolan M."/>
            <person name="Cheng J."/>
            <person name="Pitluck S."/>
            <person name="Liolios K."/>
            <person name="Pagani I."/>
            <person name="Mikhailova N."/>
            <person name="Ivanova N."/>
            <person name="Mavromatis K."/>
            <person name="Pati A."/>
            <person name="Tapia R."/>
            <person name="Han C."/>
            <person name="Goodwin L."/>
            <person name="Chen A."/>
            <person name="Palaniappan K."/>
            <person name="Land M."/>
            <person name="Hauser L."/>
            <person name="Chang Y."/>
            <person name="Jeffries C."/>
            <person name="Brambilla E."/>
            <person name="Kopitz M."/>
            <person name="Rohde M."/>
            <person name="Goker M."/>
            <person name="Tindall B."/>
            <person name="Detter J."/>
            <person name="Woyke T."/>
            <person name="Bristow J."/>
            <person name="Eisen J."/>
            <person name="Markowitz V."/>
            <person name="Hugenholtz P."/>
            <person name="Klenk H."/>
            <person name="Kyrpides N."/>
        </authorList>
    </citation>
    <scope>NUCLEOTIDE SEQUENCE [LARGE SCALE GENOMIC DNA]</scope>
    <source>
        <strain evidence="4">ATCC 43766 / DSM 16922 / JCM 21250 / NBRC 16016 / NCTC 11634 / CL345/78</strain>
    </source>
</reference>
<dbReference type="OrthoDB" id="1230881at2"/>
<sequence>MHTKTFTLLIILLVASSLYAQVGINTENPQQRFHVDGQRDNPTTGSPTVDQQKNDVVITEDGRVGVGTTEPTESLDIDGKARIRNTNTLDSETVSPLLVDESGLVGKAKELSIFSYFNTDEDPPYVHEFKHNSKNTPWVLPITEEGLQYNTMLDFNSLYFTVTDNHELVVPAKGNYLISGSAIPVLVFDSNDGVEFAHVFYDIEMKKEGETKWKSITGGKKAYPRKHLSFVFCSITFPTTIVALEPGTLLRMSIYSSNNSNQTNEPDNLIIGKYYHNPWFTLDIVKL</sequence>